<accession>A0A5C3FVE4</accession>
<organism evidence="1 2">
    <name type="scientific">Pseudozyma antarctica</name>
    <name type="common">Yeast</name>
    <name type="synonym">Candida antarctica</name>
    <dbReference type="NCBI Taxonomy" id="84753"/>
    <lineage>
        <taxon>Eukaryota</taxon>
        <taxon>Fungi</taxon>
        <taxon>Dikarya</taxon>
        <taxon>Basidiomycota</taxon>
        <taxon>Ustilaginomycotina</taxon>
        <taxon>Ustilaginomycetes</taxon>
        <taxon>Ustilaginales</taxon>
        <taxon>Ustilaginaceae</taxon>
        <taxon>Moesziomyces</taxon>
    </lineage>
</organism>
<evidence type="ECO:0000313" key="2">
    <source>
        <dbReference type="Proteomes" id="UP000325008"/>
    </source>
</evidence>
<sequence length="148" mass="16469">MARICMDLEGRGVGCAEMHELASSDRVIWCVRESLADLNREFCASMHPAMTPGSLADPHQTGTGRLQYSTVPATLAVLTLQKGKRLPSFVWKEVKRMQTIGAPLKWDSARSEDWPQRATASLDTLQTGRSLESGWWIAVLVDGVARWR</sequence>
<keyword evidence="2" id="KW-1185">Reference proteome</keyword>
<dbReference type="EMBL" id="OOIQ01000013">
    <property type="protein sequence ID" value="SPO47299.1"/>
    <property type="molecule type" value="Genomic_DNA"/>
</dbReference>
<reference evidence="1" key="1">
    <citation type="submission" date="2018-03" db="EMBL/GenBank/DDBJ databases">
        <authorList>
            <person name="Guldener U."/>
        </authorList>
    </citation>
    <scope>NUCLEOTIDE SEQUENCE [LARGE SCALE GENOMIC DNA]</scope>
    <source>
        <strain evidence="1">ATCC34888</strain>
    </source>
</reference>
<dbReference type="AlphaFoldDB" id="A0A5C3FVE4"/>
<dbReference type="Proteomes" id="UP000325008">
    <property type="component" value="Unassembled WGS sequence"/>
</dbReference>
<evidence type="ECO:0000313" key="1">
    <source>
        <dbReference type="EMBL" id="SPO47299.1"/>
    </source>
</evidence>
<comment type="caution">
    <text evidence="1">The sequence shown here is derived from an EMBL/GenBank/DDBJ whole genome shotgun (WGS) entry which is preliminary data.</text>
</comment>
<gene>
    <name evidence="1" type="ORF">PSANT_04987</name>
</gene>
<name>A0A5C3FVE4_PSEA2</name>
<proteinExistence type="predicted"/>
<protein>
    <submittedName>
        <fullName evidence="1">Uncharacterized protein</fullName>
    </submittedName>
</protein>